<dbReference type="Proteomes" id="UP000789845">
    <property type="component" value="Unassembled WGS sequence"/>
</dbReference>
<name>A0A9C7GDV9_9BACI</name>
<evidence type="ECO:0000313" key="1">
    <source>
        <dbReference type="EMBL" id="CAG9610538.1"/>
    </source>
</evidence>
<reference evidence="1" key="1">
    <citation type="submission" date="2021-10" db="EMBL/GenBank/DDBJ databases">
        <authorList>
            <person name="Criscuolo A."/>
        </authorList>
    </citation>
    <scope>NUCLEOTIDE SEQUENCE</scope>
    <source>
        <strain evidence="1">CIP111885</strain>
    </source>
</reference>
<keyword evidence="2" id="KW-1185">Reference proteome</keyword>
<protein>
    <submittedName>
        <fullName evidence="1">Uncharacterized protein</fullName>
    </submittedName>
</protein>
<proteinExistence type="predicted"/>
<sequence>MSKENQNKLSTNEANLKINDRFNDFNERFSSEVISNSDEANQEIQEQFYDNTEEKKIIYSPYMSQ</sequence>
<accession>A0A9C7GDV9</accession>
<evidence type="ECO:0000313" key="2">
    <source>
        <dbReference type="Proteomes" id="UP000789845"/>
    </source>
</evidence>
<dbReference type="AlphaFoldDB" id="A0A9C7GDV9"/>
<organism evidence="1 2">
    <name type="scientific">Pseudoneobacillus rhizosphaerae</name>
    <dbReference type="NCBI Taxonomy" id="2880968"/>
    <lineage>
        <taxon>Bacteria</taxon>
        <taxon>Bacillati</taxon>
        <taxon>Bacillota</taxon>
        <taxon>Bacilli</taxon>
        <taxon>Bacillales</taxon>
        <taxon>Bacillaceae</taxon>
        <taxon>Pseudoneobacillus</taxon>
    </lineage>
</organism>
<gene>
    <name evidence="1" type="ORF">NEOCIP111885_04313</name>
</gene>
<dbReference type="EMBL" id="CAKJTG010000040">
    <property type="protein sequence ID" value="CAG9610538.1"/>
    <property type="molecule type" value="Genomic_DNA"/>
</dbReference>
<comment type="caution">
    <text evidence="1">The sequence shown here is derived from an EMBL/GenBank/DDBJ whole genome shotgun (WGS) entry which is preliminary data.</text>
</comment>
<dbReference type="RefSeq" id="WP_230498901.1">
    <property type="nucleotide sequence ID" value="NZ_CAKJTG010000040.1"/>
</dbReference>